<gene>
    <name evidence="1" type="ORF">MLD38_033204</name>
</gene>
<organism evidence="1 2">
    <name type="scientific">Melastoma candidum</name>
    <dbReference type="NCBI Taxonomy" id="119954"/>
    <lineage>
        <taxon>Eukaryota</taxon>
        <taxon>Viridiplantae</taxon>
        <taxon>Streptophyta</taxon>
        <taxon>Embryophyta</taxon>
        <taxon>Tracheophyta</taxon>
        <taxon>Spermatophyta</taxon>
        <taxon>Magnoliopsida</taxon>
        <taxon>eudicotyledons</taxon>
        <taxon>Gunneridae</taxon>
        <taxon>Pentapetalae</taxon>
        <taxon>rosids</taxon>
        <taxon>malvids</taxon>
        <taxon>Myrtales</taxon>
        <taxon>Melastomataceae</taxon>
        <taxon>Melastomatoideae</taxon>
        <taxon>Melastomateae</taxon>
        <taxon>Melastoma</taxon>
    </lineage>
</organism>
<name>A0ACB9M892_9MYRT</name>
<dbReference type="EMBL" id="CM042889">
    <property type="protein sequence ID" value="KAI4319624.1"/>
    <property type="molecule type" value="Genomic_DNA"/>
</dbReference>
<comment type="caution">
    <text evidence="1">The sequence shown here is derived from an EMBL/GenBank/DDBJ whole genome shotgun (WGS) entry which is preliminary data.</text>
</comment>
<evidence type="ECO:0000313" key="1">
    <source>
        <dbReference type="EMBL" id="KAI4319624.1"/>
    </source>
</evidence>
<keyword evidence="2" id="KW-1185">Reference proteome</keyword>
<protein>
    <submittedName>
        <fullName evidence="1">Uncharacterized protein</fullName>
    </submittedName>
</protein>
<accession>A0ACB9M892</accession>
<sequence>MSLMLDSHQAWTRTLVKRKNQEGKVRGVVTQLKSLLSKKQLLVSAVAGVKLKDQWRLLFLSLFGSTGEVWKAEEKYFDAITVVSGSGPAYIFMSIEALGDGGVAAVLPRDIAFGF</sequence>
<evidence type="ECO:0000313" key="2">
    <source>
        <dbReference type="Proteomes" id="UP001057402"/>
    </source>
</evidence>
<proteinExistence type="predicted"/>
<reference evidence="2" key="1">
    <citation type="journal article" date="2023" name="Front. Plant Sci.">
        <title>Chromosomal-level genome assembly of Melastoma candidum provides insights into trichome evolution.</title>
        <authorList>
            <person name="Zhong Y."/>
            <person name="Wu W."/>
            <person name="Sun C."/>
            <person name="Zou P."/>
            <person name="Liu Y."/>
            <person name="Dai S."/>
            <person name="Zhou R."/>
        </authorList>
    </citation>
    <scope>NUCLEOTIDE SEQUENCE [LARGE SCALE GENOMIC DNA]</scope>
</reference>
<dbReference type="Proteomes" id="UP001057402">
    <property type="component" value="Chromosome 10"/>
</dbReference>